<feature type="transmembrane region" description="Helical" evidence="1">
    <location>
        <begin position="6"/>
        <end position="27"/>
    </location>
</feature>
<keyword evidence="3" id="KW-1185">Reference proteome</keyword>
<gene>
    <name evidence="2" type="ORF">SAMN05192533_106131</name>
</gene>
<reference evidence="3" key="1">
    <citation type="submission" date="2016-10" db="EMBL/GenBank/DDBJ databases">
        <authorList>
            <person name="Varghese N."/>
            <person name="Submissions S."/>
        </authorList>
    </citation>
    <scope>NUCLEOTIDE SEQUENCE [LARGE SCALE GENOMIC DNA]</scope>
    <source>
        <strain evidence="3">B48,IBRC-M 10115,DSM 25386,CECT 8001</strain>
    </source>
</reference>
<proteinExistence type="predicted"/>
<keyword evidence="1" id="KW-1133">Transmembrane helix</keyword>
<evidence type="ECO:0000256" key="1">
    <source>
        <dbReference type="SAM" id="Phobius"/>
    </source>
</evidence>
<dbReference type="AlphaFoldDB" id="A0A1H8BRZ0"/>
<protein>
    <recommendedName>
        <fullName evidence="4">DUF2768 domain-containing protein</fullName>
    </recommendedName>
</protein>
<keyword evidence="1" id="KW-0472">Membrane</keyword>
<dbReference type="InterPro" id="IPR020076">
    <property type="entry name" value="DUF2768"/>
</dbReference>
<accession>A0A1H8BRZ0</accession>
<evidence type="ECO:0008006" key="4">
    <source>
        <dbReference type="Google" id="ProtNLM"/>
    </source>
</evidence>
<dbReference type="EMBL" id="FOBW01000006">
    <property type="protein sequence ID" value="SEM85339.1"/>
    <property type="molecule type" value="Genomic_DNA"/>
</dbReference>
<evidence type="ECO:0000313" key="3">
    <source>
        <dbReference type="Proteomes" id="UP000198553"/>
    </source>
</evidence>
<dbReference type="RefSeq" id="WP_090744608.1">
    <property type="nucleotide sequence ID" value="NZ_FOBW01000006.1"/>
</dbReference>
<keyword evidence="1" id="KW-0812">Transmembrane</keyword>
<dbReference type="OrthoDB" id="2476435at2"/>
<dbReference type="Proteomes" id="UP000198553">
    <property type="component" value="Unassembled WGS sequence"/>
</dbReference>
<sequence>MSPALLKMYVSFAGMAFMFLSLVIIYFSRYKLKGILKFVAAFIAYFLMATAGLIIFLVVFSGPTSG</sequence>
<organism evidence="2 3">
    <name type="scientific">Mesobacillus persicus</name>
    <dbReference type="NCBI Taxonomy" id="930146"/>
    <lineage>
        <taxon>Bacteria</taxon>
        <taxon>Bacillati</taxon>
        <taxon>Bacillota</taxon>
        <taxon>Bacilli</taxon>
        <taxon>Bacillales</taxon>
        <taxon>Bacillaceae</taxon>
        <taxon>Mesobacillus</taxon>
    </lineage>
</organism>
<name>A0A1H8BRZ0_9BACI</name>
<feature type="transmembrane region" description="Helical" evidence="1">
    <location>
        <begin position="39"/>
        <end position="60"/>
    </location>
</feature>
<dbReference type="Pfam" id="PF10966">
    <property type="entry name" value="DUF2768"/>
    <property type="match status" value="1"/>
</dbReference>
<evidence type="ECO:0000313" key="2">
    <source>
        <dbReference type="EMBL" id="SEM85339.1"/>
    </source>
</evidence>
<dbReference type="STRING" id="930146.SAMN05192533_106131"/>